<dbReference type="GO" id="GO:0043565">
    <property type="term" value="F:sequence-specific DNA binding"/>
    <property type="evidence" value="ECO:0007669"/>
    <property type="project" value="InterPro"/>
</dbReference>
<dbReference type="GO" id="GO:0006351">
    <property type="term" value="P:DNA-templated transcription"/>
    <property type="evidence" value="ECO:0007669"/>
    <property type="project" value="InterPro"/>
</dbReference>
<dbReference type="SUPFAM" id="SSF57959">
    <property type="entry name" value="Leucine zipper domain"/>
    <property type="match status" value="1"/>
</dbReference>
<comment type="similarity">
    <text evidence="2">Belongs to the bZIP family.</text>
</comment>
<dbReference type="OrthoDB" id="2015618at2759"/>
<evidence type="ECO:0000259" key="9">
    <source>
        <dbReference type="PROSITE" id="PS51806"/>
    </source>
</evidence>
<keyword evidence="3" id="KW-0805">Transcription regulation</keyword>
<dbReference type="PROSITE" id="PS51806">
    <property type="entry name" value="DOG1"/>
    <property type="match status" value="1"/>
</dbReference>
<protein>
    <submittedName>
        <fullName evidence="10">Uncharacterized protein</fullName>
    </submittedName>
</protein>
<evidence type="ECO:0000256" key="2">
    <source>
        <dbReference type="ARBA" id="ARBA00007163"/>
    </source>
</evidence>
<dbReference type="GO" id="GO:0005634">
    <property type="term" value="C:nucleus"/>
    <property type="evidence" value="ECO:0007669"/>
    <property type="project" value="UniProtKB-SubCell"/>
</dbReference>
<evidence type="ECO:0000256" key="4">
    <source>
        <dbReference type="ARBA" id="ARBA00023125"/>
    </source>
</evidence>
<dbReference type="EMBL" id="CAJGYO010000018">
    <property type="protein sequence ID" value="CAD6337015.1"/>
    <property type="molecule type" value="Genomic_DNA"/>
</dbReference>
<dbReference type="Gene3D" id="1.20.5.170">
    <property type="match status" value="1"/>
</dbReference>
<proteinExistence type="inferred from homology"/>
<name>A0A811S3P0_9POAL</name>
<dbReference type="AlphaFoldDB" id="A0A811S3P0"/>
<keyword evidence="4" id="KW-0238">DNA-binding</keyword>
<dbReference type="Pfam" id="PF00170">
    <property type="entry name" value="bZIP_1"/>
    <property type="match status" value="1"/>
</dbReference>
<keyword evidence="11" id="KW-1185">Reference proteome</keyword>
<evidence type="ECO:0000256" key="5">
    <source>
        <dbReference type="ARBA" id="ARBA00023163"/>
    </source>
</evidence>
<dbReference type="PANTHER" id="PTHR45693:SF1">
    <property type="entry name" value="TRANSCRIPTION FACTOR PERIANTHIA"/>
    <property type="match status" value="1"/>
</dbReference>
<feature type="domain" description="DOG1" evidence="9">
    <location>
        <begin position="112"/>
        <end position="346"/>
    </location>
</feature>
<reference evidence="10" key="1">
    <citation type="submission" date="2020-10" db="EMBL/GenBank/DDBJ databases">
        <authorList>
            <person name="Han B."/>
            <person name="Lu T."/>
            <person name="Zhao Q."/>
            <person name="Huang X."/>
            <person name="Zhao Y."/>
        </authorList>
    </citation>
    <scope>NUCLEOTIDE SEQUENCE</scope>
</reference>
<keyword evidence="5" id="KW-0804">Transcription</keyword>
<keyword evidence="6" id="KW-0539">Nucleus</keyword>
<organism evidence="10 11">
    <name type="scientific">Miscanthus lutarioriparius</name>
    <dbReference type="NCBI Taxonomy" id="422564"/>
    <lineage>
        <taxon>Eukaryota</taxon>
        <taxon>Viridiplantae</taxon>
        <taxon>Streptophyta</taxon>
        <taxon>Embryophyta</taxon>
        <taxon>Tracheophyta</taxon>
        <taxon>Spermatophyta</taxon>
        <taxon>Magnoliopsida</taxon>
        <taxon>Liliopsida</taxon>
        <taxon>Poales</taxon>
        <taxon>Poaceae</taxon>
        <taxon>PACMAD clade</taxon>
        <taxon>Panicoideae</taxon>
        <taxon>Andropogonodae</taxon>
        <taxon>Andropogoneae</taxon>
        <taxon>Saccharinae</taxon>
        <taxon>Miscanthus</taxon>
    </lineage>
</organism>
<evidence type="ECO:0000313" key="11">
    <source>
        <dbReference type="Proteomes" id="UP000604825"/>
    </source>
</evidence>
<dbReference type="SMART" id="SM00338">
    <property type="entry name" value="BRLZ"/>
    <property type="match status" value="1"/>
</dbReference>
<evidence type="ECO:0000256" key="7">
    <source>
        <dbReference type="SAM" id="Coils"/>
    </source>
</evidence>
<accession>A0A811S3P0</accession>
<feature type="domain" description="BZIP" evidence="8">
    <location>
        <begin position="122"/>
        <end position="166"/>
    </location>
</feature>
<evidence type="ECO:0000256" key="1">
    <source>
        <dbReference type="ARBA" id="ARBA00004123"/>
    </source>
</evidence>
<dbReference type="FunFam" id="1.20.5.170:FF:000019">
    <property type="entry name" value="BZIP family transcription factor"/>
    <property type="match status" value="1"/>
</dbReference>
<comment type="caution">
    <text evidence="10">The sequence shown here is derived from an EMBL/GenBank/DDBJ whole genome shotgun (WGS) entry which is preliminary data.</text>
</comment>
<feature type="coiled-coil region" evidence="7">
    <location>
        <begin position="143"/>
        <end position="170"/>
    </location>
</feature>
<dbReference type="PANTHER" id="PTHR45693">
    <property type="entry name" value="TRANSCRIPTION FACTOR TGA9"/>
    <property type="match status" value="1"/>
</dbReference>
<dbReference type="InterPro" id="IPR046347">
    <property type="entry name" value="bZIP_sf"/>
</dbReference>
<evidence type="ECO:0000313" key="10">
    <source>
        <dbReference type="EMBL" id="CAD6337015.1"/>
    </source>
</evidence>
<keyword evidence="7" id="KW-0175">Coiled coil</keyword>
<gene>
    <name evidence="10" type="ORF">NCGR_LOCUS61113</name>
</gene>
<dbReference type="Proteomes" id="UP000604825">
    <property type="component" value="Unassembled WGS sequence"/>
</dbReference>
<comment type="subcellular location">
    <subcellularLocation>
        <location evidence="1">Nucleus</location>
    </subcellularLocation>
</comment>
<dbReference type="InterPro" id="IPR025422">
    <property type="entry name" value="TGA_domain"/>
</dbReference>
<sequence length="349" mass="37907">MRCEGPKPSSKSSSSLSAAATFVPPLAAAHGGVAVPFGMAPPGVATTADDARFCMPWAAAAHFENWGDSGIVVTSPLAETASTDVDDVSGANHHDAQMGGAITQSVDGHDNSLPVCKVESRDHKAQRRLAQNREAARKSRMRKKAYIVELENSRSKLAHLEQELQRARQQARWRSIWRRGHQDGRVPRAVGHVDEPAERFFAWLGGFRSSELLKVVARQVEPQLTEQQLVGICSLQQSLQQAEDALSQGMEALQQALGDTLAAAAPALGPSASAADSVTNYMGQMAVAMSKLATVENFLRQADLLRQQTLKQVHRILTTRQAARALLVVSDYFSRLRALSSLWLTRPTD</sequence>
<evidence type="ECO:0000256" key="3">
    <source>
        <dbReference type="ARBA" id="ARBA00023015"/>
    </source>
</evidence>
<dbReference type="InterPro" id="IPR004827">
    <property type="entry name" value="bZIP"/>
</dbReference>
<evidence type="ECO:0000259" key="8">
    <source>
        <dbReference type="PROSITE" id="PS50217"/>
    </source>
</evidence>
<evidence type="ECO:0000256" key="6">
    <source>
        <dbReference type="ARBA" id="ARBA00023242"/>
    </source>
</evidence>
<dbReference type="PROSITE" id="PS50217">
    <property type="entry name" value="BZIP"/>
    <property type="match status" value="1"/>
</dbReference>
<dbReference type="PROSITE" id="PS00036">
    <property type="entry name" value="BZIP_BASIC"/>
    <property type="match status" value="1"/>
</dbReference>
<dbReference type="GO" id="GO:0003700">
    <property type="term" value="F:DNA-binding transcription factor activity"/>
    <property type="evidence" value="ECO:0007669"/>
    <property type="project" value="InterPro"/>
</dbReference>